<evidence type="ECO:0000313" key="4">
    <source>
        <dbReference type="EMBL" id="TNN02546.1"/>
    </source>
</evidence>
<dbReference type="InterPro" id="IPR039353">
    <property type="entry name" value="TF_Adf1"/>
</dbReference>
<keyword evidence="5" id="KW-1185">Reference proteome</keyword>
<feature type="domain" description="MADF" evidence="3">
    <location>
        <begin position="11"/>
        <end position="95"/>
    </location>
</feature>
<name>A0A4Z2CEB2_9TELE</name>
<dbReference type="PANTHER" id="PTHR12243:SF67">
    <property type="entry name" value="COREPRESSOR OF PANGOLIN, ISOFORM A-RELATED"/>
    <property type="match status" value="1"/>
</dbReference>
<proteinExistence type="predicted"/>
<dbReference type="AlphaFoldDB" id="A0A4Z2CEB2"/>
<dbReference type="InterPro" id="IPR001005">
    <property type="entry name" value="SANT/Myb"/>
</dbReference>
<feature type="compositionally biased region" description="Low complexity" evidence="1">
    <location>
        <begin position="159"/>
        <end position="170"/>
    </location>
</feature>
<dbReference type="Proteomes" id="UP000516260">
    <property type="component" value="Chromosome 10"/>
</dbReference>
<evidence type="ECO:0000256" key="1">
    <source>
        <dbReference type="SAM" id="MobiDB-lite"/>
    </source>
</evidence>
<dbReference type="EMBL" id="SWLE01000002">
    <property type="protein sequence ID" value="TNN02546.1"/>
    <property type="molecule type" value="Genomic_DNA"/>
</dbReference>
<protein>
    <recommendedName>
        <fullName evidence="6">MADF domain-containing protein</fullName>
    </recommendedName>
</protein>
<comment type="caution">
    <text evidence="4">The sequence shown here is derived from an EMBL/GenBank/DDBJ whole genome shotgun (WGS) entry which is preliminary data.</text>
</comment>
<dbReference type="PROSITE" id="PS50090">
    <property type="entry name" value="MYB_LIKE"/>
    <property type="match status" value="1"/>
</dbReference>
<dbReference type="Pfam" id="PF10545">
    <property type="entry name" value="MADF_DNA_bdg"/>
    <property type="match status" value="1"/>
</dbReference>
<accession>A0A4Z2CEB2</accession>
<organism evidence="4 5">
    <name type="scientific">Takifugu bimaculatus</name>
    <dbReference type="NCBI Taxonomy" id="433685"/>
    <lineage>
        <taxon>Eukaryota</taxon>
        <taxon>Metazoa</taxon>
        <taxon>Chordata</taxon>
        <taxon>Craniata</taxon>
        <taxon>Vertebrata</taxon>
        <taxon>Euteleostomi</taxon>
        <taxon>Actinopterygii</taxon>
        <taxon>Neopterygii</taxon>
        <taxon>Teleostei</taxon>
        <taxon>Neoteleostei</taxon>
        <taxon>Acanthomorphata</taxon>
        <taxon>Eupercaria</taxon>
        <taxon>Tetraodontiformes</taxon>
        <taxon>Tetradontoidea</taxon>
        <taxon>Tetraodontidae</taxon>
        <taxon>Takifugu</taxon>
    </lineage>
</organism>
<reference evidence="4 5" key="1">
    <citation type="submission" date="2019-04" db="EMBL/GenBank/DDBJ databases">
        <title>The sequence and de novo assembly of Takifugu bimaculatus genome using PacBio and Hi-C technologies.</title>
        <authorList>
            <person name="Xu P."/>
            <person name="Liu B."/>
            <person name="Zhou Z."/>
        </authorList>
    </citation>
    <scope>NUCLEOTIDE SEQUENCE [LARGE SCALE GENOMIC DNA]</scope>
    <source>
        <strain evidence="4">TB-2018</strain>
        <tissue evidence="4">Muscle</tissue>
    </source>
</reference>
<feature type="region of interest" description="Disordered" evidence="1">
    <location>
        <begin position="95"/>
        <end position="190"/>
    </location>
</feature>
<sequence length="268" mass="30667">MAMWTEETEDQLISLIQERPVLYDVSEKYYSNRAVKADLWREIEAKLRLSEKELRKRWDSLRTQYARYKKLAPLQKTGRQQWILTQLQFLDPHTKSKESTSSLNVMDHSQAVESDSASEEHNSETWSGFPHEDSVKSEQCPASPQPESAVGEPTPTHVPAEASLSSPRRSSALKRGTKRGREALDESANESAKLMRNIGKSLETLASREAQGDVISTYCRYFEHRMRILPAHVLPHFLHEVENCLFKYSVDQSVPLQNSTSQFANIEC</sequence>
<evidence type="ECO:0000313" key="5">
    <source>
        <dbReference type="Proteomes" id="UP000516260"/>
    </source>
</evidence>
<evidence type="ECO:0008006" key="6">
    <source>
        <dbReference type="Google" id="ProtNLM"/>
    </source>
</evidence>
<dbReference type="PANTHER" id="PTHR12243">
    <property type="entry name" value="MADF DOMAIN TRANSCRIPTION FACTOR"/>
    <property type="match status" value="1"/>
</dbReference>
<dbReference type="SMART" id="SM00595">
    <property type="entry name" value="MADF"/>
    <property type="match status" value="1"/>
</dbReference>
<feature type="domain" description="Myb-like" evidence="2">
    <location>
        <begin position="1"/>
        <end position="62"/>
    </location>
</feature>
<dbReference type="InterPro" id="IPR006578">
    <property type="entry name" value="MADF-dom"/>
</dbReference>
<evidence type="ECO:0000259" key="2">
    <source>
        <dbReference type="PROSITE" id="PS50090"/>
    </source>
</evidence>
<dbReference type="PROSITE" id="PS51029">
    <property type="entry name" value="MADF"/>
    <property type="match status" value="1"/>
</dbReference>
<gene>
    <name evidence="4" type="ORF">fugu_010033</name>
</gene>
<evidence type="ECO:0000259" key="3">
    <source>
        <dbReference type="PROSITE" id="PS51029"/>
    </source>
</evidence>